<evidence type="ECO:0000313" key="2">
    <source>
        <dbReference type="Proteomes" id="UP001515480"/>
    </source>
</evidence>
<proteinExistence type="predicted"/>
<protein>
    <submittedName>
        <fullName evidence="1">Uncharacterized protein</fullName>
    </submittedName>
</protein>
<evidence type="ECO:0000313" key="1">
    <source>
        <dbReference type="EMBL" id="KAL1511239.1"/>
    </source>
</evidence>
<keyword evidence="2" id="KW-1185">Reference proteome</keyword>
<organism evidence="1 2">
    <name type="scientific">Prymnesium parvum</name>
    <name type="common">Toxic golden alga</name>
    <dbReference type="NCBI Taxonomy" id="97485"/>
    <lineage>
        <taxon>Eukaryota</taxon>
        <taxon>Haptista</taxon>
        <taxon>Haptophyta</taxon>
        <taxon>Prymnesiophyceae</taxon>
        <taxon>Prymnesiales</taxon>
        <taxon>Prymnesiaceae</taxon>
        <taxon>Prymnesium</taxon>
    </lineage>
</organism>
<comment type="caution">
    <text evidence="1">The sequence shown here is derived from an EMBL/GenBank/DDBJ whole genome shotgun (WGS) entry which is preliminary data.</text>
</comment>
<dbReference type="EMBL" id="JBGBPQ010000014">
    <property type="protein sequence ID" value="KAL1511239.1"/>
    <property type="molecule type" value="Genomic_DNA"/>
</dbReference>
<accession>A0AB34J1J1</accession>
<gene>
    <name evidence="1" type="ORF">AB1Y20_006048</name>
</gene>
<sequence length="216" mass="24020">MGKQLCTHVPMLYRTFGTCGYFSNFRLFFRGPKERPPSPRSGPRVAWLLGRRRSTRVHGGSAHSCGCCGAWGVFPDVRGAWLSAERLLADDEAWCRELRMALELADDAPEAVRALAPQVKGMREYLTDLPVPVQGAPCFLDPAFAEWPLPSRLPPPSTECLHSIPPQRDVFGEHGPRWWCSHGAVLGVLNAEGAQFAIDVCHQARDWCYSAFAARE</sequence>
<dbReference type="Proteomes" id="UP001515480">
    <property type="component" value="Unassembled WGS sequence"/>
</dbReference>
<dbReference type="AlphaFoldDB" id="A0AB34J1J1"/>
<reference evidence="1 2" key="1">
    <citation type="journal article" date="2024" name="Science">
        <title>Giant polyketide synthase enzymes in the biosynthesis of giant marine polyether toxins.</title>
        <authorList>
            <person name="Fallon T.R."/>
            <person name="Shende V.V."/>
            <person name="Wierzbicki I.H."/>
            <person name="Pendleton A.L."/>
            <person name="Watervoot N.F."/>
            <person name="Auber R.P."/>
            <person name="Gonzalez D.J."/>
            <person name="Wisecaver J.H."/>
            <person name="Moore B.S."/>
        </authorList>
    </citation>
    <scope>NUCLEOTIDE SEQUENCE [LARGE SCALE GENOMIC DNA]</scope>
    <source>
        <strain evidence="1 2">12B1</strain>
    </source>
</reference>
<name>A0AB34J1J1_PRYPA</name>